<dbReference type="AlphaFoldDB" id="A0A1I7XVH3"/>
<evidence type="ECO:0000313" key="4">
    <source>
        <dbReference type="Proteomes" id="UP000095283"/>
    </source>
</evidence>
<dbReference type="InterPro" id="IPR050098">
    <property type="entry name" value="TFPI/VKTCI-like"/>
</dbReference>
<dbReference type="Gene3D" id="4.10.410.10">
    <property type="entry name" value="Pancreatic trypsin inhibitor Kunitz domain"/>
    <property type="match status" value="3"/>
</dbReference>
<dbReference type="InterPro" id="IPR002223">
    <property type="entry name" value="Kunitz_BPTI"/>
</dbReference>
<evidence type="ECO:0000313" key="5">
    <source>
        <dbReference type="WBParaSite" id="Hba_21377"/>
    </source>
</evidence>
<dbReference type="PANTHER" id="PTHR10083">
    <property type="entry name" value="KUNITZ-TYPE PROTEASE INHIBITOR-RELATED"/>
    <property type="match status" value="1"/>
</dbReference>
<accession>A0A1I7XVH3</accession>
<dbReference type="GO" id="GO:0004867">
    <property type="term" value="F:serine-type endopeptidase inhibitor activity"/>
    <property type="evidence" value="ECO:0007669"/>
    <property type="project" value="UniProtKB-KW"/>
</dbReference>
<dbReference type="FunFam" id="4.10.410.10:FF:000028">
    <property type="entry name" value="CBN-MEC-1 protein"/>
    <property type="match status" value="1"/>
</dbReference>
<dbReference type="Pfam" id="PF00014">
    <property type="entry name" value="Kunitz_BPTI"/>
    <property type="match status" value="3"/>
</dbReference>
<protein>
    <submittedName>
        <fullName evidence="5">Kunitz/Bovine pancreatic trypsin inhibitor domain protein</fullName>
    </submittedName>
</protein>
<dbReference type="CDD" id="cd21630">
    <property type="entry name" value="Kunitz_TAP-like"/>
    <property type="match status" value="2"/>
</dbReference>
<proteinExistence type="predicted"/>
<dbReference type="InterPro" id="IPR036880">
    <property type="entry name" value="Kunitz_BPTI_sf"/>
</dbReference>
<evidence type="ECO:0000256" key="2">
    <source>
        <dbReference type="ARBA" id="ARBA00022900"/>
    </source>
</evidence>
<keyword evidence="2" id="KW-0722">Serine protease inhibitor</keyword>
<dbReference type="PANTHER" id="PTHR10083:SF375">
    <property type="entry name" value="BPTI_KUNITZ INHIBITOR DOMAIN-CONTAINING PROTEIN"/>
    <property type="match status" value="1"/>
</dbReference>
<dbReference type="Proteomes" id="UP000095283">
    <property type="component" value="Unplaced"/>
</dbReference>
<dbReference type="SUPFAM" id="SSF57362">
    <property type="entry name" value="BPTI-like"/>
    <property type="match status" value="3"/>
</dbReference>
<dbReference type="SMART" id="SM00131">
    <property type="entry name" value="KU"/>
    <property type="match status" value="3"/>
</dbReference>
<dbReference type="GO" id="GO:0005615">
    <property type="term" value="C:extracellular space"/>
    <property type="evidence" value="ECO:0007669"/>
    <property type="project" value="TreeGrafter"/>
</dbReference>
<keyword evidence="4" id="KW-1185">Reference proteome</keyword>
<feature type="domain" description="BPTI/Kunitz inhibitor" evidence="3">
    <location>
        <begin position="106"/>
        <end position="166"/>
    </location>
</feature>
<evidence type="ECO:0000259" key="3">
    <source>
        <dbReference type="PROSITE" id="PS50279"/>
    </source>
</evidence>
<feature type="domain" description="BPTI/Kunitz inhibitor" evidence="3">
    <location>
        <begin position="576"/>
        <end position="632"/>
    </location>
</feature>
<sequence length="851" mass="96016">MDTTRTSTTTRLTKATTQIPATKSVEKVNFTTNSISAQCLYCDPVFGRCLNGVCGCLDGFKKLGKICIDNNGNEEKWSVSTSGTVASTTSSSKDILSPINGKSDRCLKDFNDLLRLECIDASWIERFFWNSEMQECQSFWYDLSCDSDSARDSNVFSSLEECRALCSGSIDTEISFPATTAASTQWTSARSSPRPPYISTEKNHLREKSGYLKNTESSKFDRLAYMEAFRLKLNAFPEKYYKAVFPTPLSDTKLPLTFNRFEAAEKRATTSTSIESSFKTSWKYKGEIKSTVSAEYSSQNELLQKNDSVQEKREDAETGTTILTKTSDIFSDTETKNEISTTRSMQGKIRSEMSRLDLCNEILDPGLENDCKNETWELKWYFNIEKGACKSFWYGGCETDAKNFFGDVKSCKTTCGHKYPVQNNYLHPVHFENLVRTTSILNSQATTLPSTVLVTQKLFKSNSYDIDGESANFKQSFSDITFSSYTNEPTTPTTEKTNLGQMTSFGQSAVETPNETTTSTIANSINIHHTDETKIGMSEKSHEETSVPTYTFSDESGTIAPFKTEPSQVYDAEDVCDKGYDPKWDEDCSGDKWVVKSYFEPKVQGCKRIWWGGCKTNNSNLWMDQKECQAACQHKMKSQHSYTYIPGSLLNISPRGSNDNIKSPVVFRTDDVSQSSINQTEHSVLRFPKHLNFTPNEDSAPHSSTEASTKLKIQFRATLGIKRFTTLEQDETIRNTTSTTVLPNVFVQSAKLTSNTEFHNKEQRPSNNIYLIEDAPKLYVTEEPRHLLTRDISEGFRTTGFPPQSYINKEQYALEGYQIKRDDTTYTSLFHHPVTPACMFVPLIALILTEI</sequence>
<dbReference type="PROSITE" id="PS50279">
    <property type="entry name" value="BPTI_KUNITZ_2"/>
    <property type="match status" value="3"/>
</dbReference>
<feature type="domain" description="BPTI/Kunitz inhibitor" evidence="3">
    <location>
        <begin position="359"/>
        <end position="415"/>
    </location>
</feature>
<reference evidence="5" key="1">
    <citation type="submission" date="2016-11" db="UniProtKB">
        <authorList>
            <consortium name="WormBaseParasite"/>
        </authorList>
    </citation>
    <scope>IDENTIFICATION</scope>
</reference>
<keyword evidence="1" id="KW-0646">Protease inhibitor</keyword>
<evidence type="ECO:0000256" key="1">
    <source>
        <dbReference type="ARBA" id="ARBA00022690"/>
    </source>
</evidence>
<organism evidence="4 5">
    <name type="scientific">Heterorhabditis bacteriophora</name>
    <name type="common">Entomopathogenic nematode worm</name>
    <dbReference type="NCBI Taxonomy" id="37862"/>
    <lineage>
        <taxon>Eukaryota</taxon>
        <taxon>Metazoa</taxon>
        <taxon>Ecdysozoa</taxon>
        <taxon>Nematoda</taxon>
        <taxon>Chromadorea</taxon>
        <taxon>Rhabditida</taxon>
        <taxon>Rhabditina</taxon>
        <taxon>Rhabditomorpha</taxon>
        <taxon>Strongyloidea</taxon>
        <taxon>Heterorhabditidae</taxon>
        <taxon>Heterorhabditis</taxon>
    </lineage>
</organism>
<dbReference type="WBParaSite" id="Hba_21377">
    <property type="protein sequence ID" value="Hba_21377"/>
    <property type="gene ID" value="Hba_21377"/>
</dbReference>
<name>A0A1I7XVH3_HETBA</name>